<comment type="caution">
    <text evidence="9">The sequence shown here is derived from an EMBL/GenBank/DDBJ whole genome shotgun (WGS) entry which is preliminary data.</text>
</comment>
<dbReference type="PANTHER" id="PTHR46696:SF4">
    <property type="entry name" value="BIOTIN BIOSYNTHESIS CYTOCHROME P450"/>
    <property type="match status" value="1"/>
</dbReference>
<dbReference type="GO" id="GO:0036199">
    <property type="term" value="F:cholest-4-en-3-one 26-monooxygenase activity"/>
    <property type="evidence" value="ECO:0007669"/>
    <property type="project" value="TreeGrafter"/>
</dbReference>
<keyword evidence="7 8" id="KW-0503">Monooxygenase</keyword>
<name>A0A5N0EA33_9NOCA</name>
<dbReference type="SUPFAM" id="SSF48264">
    <property type="entry name" value="Cytochrome P450"/>
    <property type="match status" value="1"/>
</dbReference>
<keyword evidence="4 8" id="KW-0479">Metal-binding</keyword>
<evidence type="ECO:0000313" key="9">
    <source>
        <dbReference type="EMBL" id="KAA8885600.1"/>
    </source>
</evidence>
<keyword evidence="3 8" id="KW-0349">Heme</keyword>
<dbReference type="GO" id="GO:0008395">
    <property type="term" value="F:steroid hydroxylase activity"/>
    <property type="evidence" value="ECO:0007669"/>
    <property type="project" value="TreeGrafter"/>
</dbReference>
<evidence type="ECO:0000313" key="10">
    <source>
        <dbReference type="Proteomes" id="UP000323876"/>
    </source>
</evidence>
<gene>
    <name evidence="9" type="ORF">F3087_28630</name>
</gene>
<evidence type="ECO:0000256" key="5">
    <source>
        <dbReference type="ARBA" id="ARBA00023002"/>
    </source>
</evidence>
<comment type="similarity">
    <text evidence="2 8">Belongs to the cytochrome P450 family.</text>
</comment>
<accession>A0A5N0EA33</accession>
<dbReference type="GO" id="GO:0020037">
    <property type="term" value="F:heme binding"/>
    <property type="evidence" value="ECO:0007669"/>
    <property type="project" value="InterPro"/>
</dbReference>
<dbReference type="InterPro" id="IPR001128">
    <property type="entry name" value="Cyt_P450"/>
</dbReference>
<keyword evidence="6 8" id="KW-0408">Iron</keyword>
<dbReference type="AlphaFoldDB" id="A0A5N0EA33"/>
<dbReference type="InterPro" id="IPR017972">
    <property type="entry name" value="Cyt_P450_CS"/>
</dbReference>
<dbReference type="PANTHER" id="PTHR46696">
    <property type="entry name" value="P450, PUTATIVE (EUROFUNG)-RELATED"/>
    <property type="match status" value="1"/>
</dbReference>
<dbReference type="EMBL" id="VXLC01000015">
    <property type="protein sequence ID" value="KAA8885600.1"/>
    <property type="molecule type" value="Genomic_DNA"/>
</dbReference>
<evidence type="ECO:0000256" key="8">
    <source>
        <dbReference type="RuleBase" id="RU000461"/>
    </source>
</evidence>
<dbReference type="Gene3D" id="1.10.630.10">
    <property type="entry name" value="Cytochrome P450"/>
    <property type="match status" value="1"/>
</dbReference>
<evidence type="ECO:0000256" key="2">
    <source>
        <dbReference type="ARBA" id="ARBA00010617"/>
    </source>
</evidence>
<evidence type="ECO:0000256" key="4">
    <source>
        <dbReference type="ARBA" id="ARBA00022723"/>
    </source>
</evidence>
<evidence type="ECO:0000256" key="3">
    <source>
        <dbReference type="ARBA" id="ARBA00022617"/>
    </source>
</evidence>
<dbReference type="InterPro" id="IPR002397">
    <property type="entry name" value="Cyt_P450_B"/>
</dbReference>
<dbReference type="PROSITE" id="PS00086">
    <property type="entry name" value="CYTOCHROME_P450"/>
    <property type="match status" value="1"/>
</dbReference>
<evidence type="ECO:0000256" key="7">
    <source>
        <dbReference type="ARBA" id="ARBA00023033"/>
    </source>
</evidence>
<dbReference type="GO" id="GO:0006707">
    <property type="term" value="P:cholesterol catabolic process"/>
    <property type="evidence" value="ECO:0007669"/>
    <property type="project" value="TreeGrafter"/>
</dbReference>
<sequence>MIISTPPFCPVQFQDPDLLDSAFHAATDMHAVWAHLRDHQPVYRAEPGRGREPFWVVTRHEDVSRVLRSHAEFSSRRGTILCVLDLNTPDVATDDMLADTDPPRHGELRVPLNKAFSPSVVAGQEKLLRDLARETILAGLDADVHDMAKPAMMFPMAVTGTLMGLHPDSWERLAELVMMTIAYDDPAYSTGTAQSTVRQARHELFEFFRDEFARRSRDDDDPDVIGTLRAMNLTEGPLSERQAVLNCFVLLIGANVTTPHALGTLFTLMAEHPAKFQAVRENPKLRATCLQELLRWSSPVTALMRYATKDVEMHGQTIKAGEPVSAWLGSANRDERVFRDPYTFDPGRRPNRHVAFGVGPHYCIGAGLAKVGLEIFIDELLDLVETVEIAGEVQHVASHFVPGYKSMPVRLTPRKVTAQ</sequence>
<comment type="cofactor">
    <cofactor evidence="1">
        <name>heme</name>
        <dbReference type="ChEBI" id="CHEBI:30413"/>
    </cofactor>
</comment>
<dbReference type="PRINTS" id="PR00359">
    <property type="entry name" value="BP450"/>
</dbReference>
<keyword evidence="5 8" id="KW-0560">Oxidoreductase</keyword>
<dbReference type="OrthoDB" id="5241086at2"/>
<dbReference type="InterPro" id="IPR036396">
    <property type="entry name" value="Cyt_P450_sf"/>
</dbReference>
<evidence type="ECO:0000256" key="6">
    <source>
        <dbReference type="ARBA" id="ARBA00023004"/>
    </source>
</evidence>
<evidence type="ECO:0000256" key="1">
    <source>
        <dbReference type="ARBA" id="ARBA00001971"/>
    </source>
</evidence>
<protein>
    <submittedName>
        <fullName evidence="9">Cytochrome P450</fullName>
    </submittedName>
</protein>
<dbReference type="Pfam" id="PF00067">
    <property type="entry name" value="p450"/>
    <property type="match status" value="1"/>
</dbReference>
<proteinExistence type="inferred from homology"/>
<keyword evidence="10" id="KW-1185">Reference proteome</keyword>
<organism evidence="9 10">
    <name type="scientific">Nocardia colli</name>
    <dbReference type="NCBI Taxonomy" id="2545717"/>
    <lineage>
        <taxon>Bacteria</taxon>
        <taxon>Bacillati</taxon>
        <taxon>Actinomycetota</taxon>
        <taxon>Actinomycetes</taxon>
        <taxon>Mycobacteriales</taxon>
        <taxon>Nocardiaceae</taxon>
        <taxon>Nocardia</taxon>
    </lineage>
</organism>
<dbReference type="RefSeq" id="WP_150405158.1">
    <property type="nucleotide sequence ID" value="NZ_VXLC01000015.1"/>
</dbReference>
<dbReference type="GO" id="GO:0005506">
    <property type="term" value="F:iron ion binding"/>
    <property type="evidence" value="ECO:0007669"/>
    <property type="project" value="InterPro"/>
</dbReference>
<reference evidence="9 10" key="1">
    <citation type="submission" date="2019-09" db="EMBL/GenBank/DDBJ databases">
        <authorList>
            <person name="Wang X."/>
        </authorList>
    </citation>
    <scope>NUCLEOTIDE SEQUENCE [LARGE SCALE GENOMIC DNA]</scope>
    <source>
        <strain evidence="9 10">CICC 11023</strain>
    </source>
</reference>
<dbReference type="Proteomes" id="UP000323876">
    <property type="component" value="Unassembled WGS sequence"/>
</dbReference>